<feature type="transmembrane region" description="Helical" evidence="6">
    <location>
        <begin position="201"/>
        <end position="222"/>
    </location>
</feature>
<keyword evidence="3 6" id="KW-0812">Transmembrane</keyword>
<dbReference type="GO" id="GO:0005886">
    <property type="term" value="C:plasma membrane"/>
    <property type="evidence" value="ECO:0007669"/>
    <property type="project" value="UniProtKB-SubCell"/>
</dbReference>
<evidence type="ECO:0000256" key="1">
    <source>
        <dbReference type="ARBA" id="ARBA00004651"/>
    </source>
</evidence>
<evidence type="ECO:0000256" key="2">
    <source>
        <dbReference type="ARBA" id="ARBA00022475"/>
    </source>
</evidence>
<protein>
    <submittedName>
        <fullName evidence="7">LysE family translocator</fullName>
    </submittedName>
</protein>
<feature type="transmembrane region" description="Helical" evidence="6">
    <location>
        <begin position="77"/>
        <end position="95"/>
    </location>
</feature>
<dbReference type="PANTHER" id="PTHR30086">
    <property type="entry name" value="ARGININE EXPORTER PROTEIN ARGO"/>
    <property type="match status" value="1"/>
</dbReference>
<keyword evidence="4 6" id="KW-1133">Transmembrane helix</keyword>
<keyword evidence="2" id="KW-1003">Cell membrane</keyword>
<feature type="transmembrane region" description="Helical" evidence="6">
    <location>
        <begin position="43"/>
        <end position="71"/>
    </location>
</feature>
<dbReference type="AlphaFoldDB" id="A0A506UKY3"/>
<evidence type="ECO:0000256" key="4">
    <source>
        <dbReference type="ARBA" id="ARBA00022989"/>
    </source>
</evidence>
<feature type="transmembrane region" description="Helical" evidence="6">
    <location>
        <begin position="12"/>
        <end position="31"/>
    </location>
</feature>
<dbReference type="InterPro" id="IPR001123">
    <property type="entry name" value="LeuE-type"/>
</dbReference>
<gene>
    <name evidence="7" type="ORF">E3202_05475</name>
</gene>
<feature type="transmembrane region" description="Helical" evidence="6">
    <location>
        <begin position="160"/>
        <end position="189"/>
    </location>
</feature>
<keyword evidence="5 6" id="KW-0472">Membrane</keyword>
<proteinExistence type="predicted"/>
<keyword evidence="8" id="KW-1185">Reference proteome</keyword>
<name>A0A506UKY3_9PROT</name>
<evidence type="ECO:0000313" key="7">
    <source>
        <dbReference type="EMBL" id="TPW34011.1"/>
    </source>
</evidence>
<reference evidence="7 8" key="1">
    <citation type="submission" date="2019-03" db="EMBL/GenBank/DDBJ databases">
        <title>The complete genome sequence of Neokomagataea sp. Jb2 NBRC113641.</title>
        <authorList>
            <person name="Chua K.-O."/>
            <person name="Chan K.-G."/>
            <person name="See-Too W.-S."/>
        </authorList>
    </citation>
    <scope>NUCLEOTIDE SEQUENCE [LARGE SCALE GENOMIC DNA]</scope>
    <source>
        <strain evidence="7 8">Jb2</strain>
    </source>
</reference>
<dbReference type="Pfam" id="PF01810">
    <property type="entry name" value="LysE"/>
    <property type="match status" value="1"/>
</dbReference>
<sequence length="224" mass="23828">MFSHIFSSLTAYLLTSFLLTLTPGPDALLVMRTSITGGRRKGLGVVCGIASAWLLWGLAAMGGLSALVVVSKTGFQLLKWIGVLYLVWLALRMLFNSAQTAPMLNLESEALTGAGSPGPEPASGFWASWRQGLLATLTNPFVGLMVCAFFPQFIPPGSNIAAFTLLLTLLQMAVALVVFGSLVVLTVPLGRFLTRPSVARAFDWVTGLLLLAFSVKLALATVPR</sequence>
<evidence type="ECO:0000256" key="3">
    <source>
        <dbReference type="ARBA" id="ARBA00022692"/>
    </source>
</evidence>
<comment type="caution">
    <text evidence="7">The sequence shown here is derived from an EMBL/GenBank/DDBJ whole genome shotgun (WGS) entry which is preliminary data.</text>
</comment>
<dbReference type="RefSeq" id="WP_194149571.1">
    <property type="nucleotide sequence ID" value="NZ_SORZ01000002.1"/>
</dbReference>
<feature type="transmembrane region" description="Helical" evidence="6">
    <location>
        <begin position="133"/>
        <end position="154"/>
    </location>
</feature>
<evidence type="ECO:0000313" key="8">
    <source>
        <dbReference type="Proteomes" id="UP000315037"/>
    </source>
</evidence>
<accession>A0A506UKY3</accession>
<dbReference type="PIRSF" id="PIRSF006324">
    <property type="entry name" value="LeuE"/>
    <property type="match status" value="1"/>
</dbReference>
<dbReference type="EMBL" id="SORZ01000002">
    <property type="protein sequence ID" value="TPW34011.1"/>
    <property type="molecule type" value="Genomic_DNA"/>
</dbReference>
<dbReference type="PANTHER" id="PTHR30086:SF20">
    <property type="entry name" value="ARGININE EXPORTER PROTEIN ARGO-RELATED"/>
    <property type="match status" value="1"/>
</dbReference>
<dbReference type="GO" id="GO:0015171">
    <property type="term" value="F:amino acid transmembrane transporter activity"/>
    <property type="evidence" value="ECO:0007669"/>
    <property type="project" value="TreeGrafter"/>
</dbReference>
<dbReference type="Proteomes" id="UP000315037">
    <property type="component" value="Unassembled WGS sequence"/>
</dbReference>
<organism evidence="7 8">
    <name type="scientific">Oecophyllibacter saccharovorans</name>
    <dbReference type="NCBI Taxonomy" id="2558360"/>
    <lineage>
        <taxon>Bacteria</taxon>
        <taxon>Pseudomonadati</taxon>
        <taxon>Pseudomonadota</taxon>
        <taxon>Alphaproteobacteria</taxon>
        <taxon>Acetobacterales</taxon>
        <taxon>Acetobacteraceae</taxon>
        <taxon>Oecophyllibacter</taxon>
    </lineage>
</organism>
<evidence type="ECO:0000256" key="5">
    <source>
        <dbReference type="ARBA" id="ARBA00023136"/>
    </source>
</evidence>
<comment type="subcellular location">
    <subcellularLocation>
        <location evidence="1">Cell membrane</location>
        <topology evidence="1">Multi-pass membrane protein</topology>
    </subcellularLocation>
</comment>
<evidence type="ECO:0000256" key="6">
    <source>
        <dbReference type="SAM" id="Phobius"/>
    </source>
</evidence>